<dbReference type="EMBL" id="JAVFKY010000001">
    <property type="protein sequence ID" value="KAK5581792.1"/>
    <property type="molecule type" value="Genomic_DNA"/>
</dbReference>
<dbReference type="SFLD" id="SFLDG01132">
    <property type="entry name" value="C1.5.3:_5'-Nucleotidase_Like"/>
    <property type="match status" value="1"/>
</dbReference>
<reference evidence="1 2" key="1">
    <citation type="submission" date="2023-11" db="EMBL/GenBank/DDBJ databases">
        <title>Dfirmibasis_genome.</title>
        <authorList>
            <person name="Edelbroek B."/>
            <person name="Kjellin J."/>
            <person name="Jerlstrom-Hultqvist J."/>
            <person name="Soderbom F."/>
        </authorList>
    </citation>
    <scope>NUCLEOTIDE SEQUENCE [LARGE SCALE GENOMIC DNA]</scope>
    <source>
        <strain evidence="1 2">TNS-C-14</strain>
    </source>
</reference>
<dbReference type="Pfam" id="PF00702">
    <property type="entry name" value="Hydrolase"/>
    <property type="match status" value="1"/>
</dbReference>
<dbReference type="InterPro" id="IPR023214">
    <property type="entry name" value="HAD_sf"/>
</dbReference>
<comment type="caution">
    <text evidence="1">The sequence shown here is derived from an EMBL/GenBank/DDBJ whole genome shotgun (WGS) entry which is preliminary data.</text>
</comment>
<dbReference type="PANTHER" id="PTHR12725">
    <property type="entry name" value="HALOACID DEHALOGENASE-LIKE HYDROLASE"/>
    <property type="match status" value="1"/>
</dbReference>
<dbReference type="InterPro" id="IPR036412">
    <property type="entry name" value="HAD-like_sf"/>
</dbReference>
<keyword evidence="2" id="KW-1185">Reference proteome</keyword>
<dbReference type="InterPro" id="IPR006439">
    <property type="entry name" value="HAD-SF_hydro_IA"/>
</dbReference>
<evidence type="ECO:0000313" key="2">
    <source>
        <dbReference type="Proteomes" id="UP001344447"/>
    </source>
</evidence>
<dbReference type="Gene3D" id="3.40.50.1000">
    <property type="entry name" value="HAD superfamily/HAD-like"/>
    <property type="match status" value="1"/>
</dbReference>
<dbReference type="InterPro" id="IPR010237">
    <property type="entry name" value="Pyr-5-nucltdase"/>
</dbReference>
<dbReference type="Gene3D" id="1.10.150.450">
    <property type="match status" value="1"/>
</dbReference>
<dbReference type="Proteomes" id="UP001344447">
    <property type="component" value="Unassembled WGS sequence"/>
</dbReference>
<gene>
    <name evidence="1" type="ORF">RB653_003370</name>
</gene>
<evidence type="ECO:0000313" key="1">
    <source>
        <dbReference type="EMBL" id="KAK5581792.1"/>
    </source>
</evidence>
<dbReference type="NCBIfam" id="TIGR01993">
    <property type="entry name" value="Pyr-5-nucltdase"/>
    <property type="match status" value="1"/>
</dbReference>
<accession>A0AAN7TZ47</accession>
<dbReference type="NCBIfam" id="TIGR01509">
    <property type="entry name" value="HAD-SF-IA-v3"/>
    <property type="match status" value="1"/>
</dbReference>
<dbReference type="SFLD" id="SFLDS00003">
    <property type="entry name" value="Haloacid_Dehalogenase"/>
    <property type="match status" value="1"/>
</dbReference>
<name>A0AAN7TZ47_9MYCE</name>
<dbReference type="SUPFAM" id="SSF56784">
    <property type="entry name" value="HAD-like"/>
    <property type="match status" value="1"/>
</dbReference>
<organism evidence="1 2">
    <name type="scientific">Dictyostelium firmibasis</name>
    <dbReference type="NCBI Taxonomy" id="79012"/>
    <lineage>
        <taxon>Eukaryota</taxon>
        <taxon>Amoebozoa</taxon>
        <taxon>Evosea</taxon>
        <taxon>Eumycetozoa</taxon>
        <taxon>Dictyostelia</taxon>
        <taxon>Dictyosteliales</taxon>
        <taxon>Dictyosteliaceae</taxon>
        <taxon>Dictyostelium</taxon>
    </lineage>
</organism>
<dbReference type="AlphaFoldDB" id="A0AAN7TZ47"/>
<proteinExistence type="predicted"/>
<dbReference type="SFLD" id="SFLDG01129">
    <property type="entry name" value="C1.5:_HAD__Beta-PGM__Phosphata"/>
    <property type="match status" value="1"/>
</dbReference>
<dbReference type="PANTHER" id="PTHR12725:SF117">
    <property type="entry name" value="HALOACID DEHALOGENASE-LIKE HYDROLASE"/>
    <property type="match status" value="1"/>
</dbReference>
<sequence>MTVAEINNTADNLIKSSERKIHTLLFDLDNTLYPKSCGLAAQVSNRITQYMSIILNLPMEEVDKVRNHYYKTYGLTLKGLMMNHEVNIDKYLDYVHGGLDLKSHLKPDARLHACLKSVKTGVKKVIFSNADIGHCKRVTHELEIDDCFDAWLDYLEMMDFSKPHPVAYQMAMKKADTTDASGCVFFDDVVENLVEAKKAGMYTVLVGGTSSDPHVDYCINEIHEFVNIFPELIDNNSSTTTTTPDTTTN</sequence>
<protein>
    <submittedName>
        <fullName evidence="1">Uncharacterized protein</fullName>
    </submittedName>
</protein>